<organism evidence="1 2">
    <name type="scientific">Woeseia oceani</name>
    <dbReference type="NCBI Taxonomy" id="1548547"/>
    <lineage>
        <taxon>Bacteria</taxon>
        <taxon>Pseudomonadati</taxon>
        <taxon>Pseudomonadota</taxon>
        <taxon>Gammaproteobacteria</taxon>
        <taxon>Woeseiales</taxon>
        <taxon>Woeseiaceae</taxon>
        <taxon>Woeseia</taxon>
    </lineage>
</organism>
<reference evidence="1 2" key="1">
    <citation type="submission" date="2016-06" db="EMBL/GenBank/DDBJ databases">
        <title>Complete genome sequence of a deep-branching marine Gamma Proteobacterium Woeseia oceani type strain XK5.</title>
        <authorList>
            <person name="Mu D."/>
            <person name="Du Z."/>
        </authorList>
    </citation>
    <scope>NUCLEOTIDE SEQUENCE [LARGE SCALE GENOMIC DNA]</scope>
    <source>
        <strain evidence="1 2">XK5</strain>
    </source>
</reference>
<keyword evidence="2" id="KW-1185">Reference proteome</keyword>
<gene>
    <name evidence="1" type="ORF">BA177_02230</name>
</gene>
<name>A0A193LCJ9_9GAMM</name>
<dbReference type="EMBL" id="CP016268">
    <property type="protein sequence ID" value="ANO50193.1"/>
    <property type="molecule type" value="Genomic_DNA"/>
</dbReference>
<dbReference type="Proteomes" id="UP000092695">
    <property type="component" value="Chromosome"/>
</dbReference>
<dbReference type="KEGG" id="woc:BA177_02230"/>
<sequence length="220" mass="24194">MDYLGPQHADYTNVRALNRAFLGLFADAARAEGLCRGLNADLFERLQAQRSLQRERLASAPFLLFSLREADGDFWDGLFATCGERDMFASALSDQAVSCLITASVAYLWQLARQNAYAARVICGASLHWCEQVAEQPLMDIVQAAARVDVLRLRSPADSALWHKLLDDATSAERAVRDAACITALQRVLTDGAGQRIQRPALAARAFHAPPFKVADDSDR</sequence>
<dbReference type="RefSeq" id="WP_068612361.1">
    <property type="nucleotide sequence ID" value="NZ_CP016268.1"/>
</dbReference>
<evidence type="ECO:0000313" key="1">
    <source>
        <dbReference type="EMBL" id="ANO50193.1"/>
    </source>
</evidence>
<evidence type="ECO:0000313" key="2">
    <source>
        <dbReference type="Proteomes" id="UP000092695"/>
    </source>
</evidence>
<dbReference type="AlphaFoldDB" id="A0A193LCJ9"/>
<dbReference type="STRING" id="1548547.BA177_02230"/>
<accession>A0A193LCJ9</accession>
<protein>
    <submittedName>
        <fullName evidence="1">Uncharacterized protein</fullName>
    </submittedName>
</protein>
<proteinExistence type="predicted"/>